<dbReference type="RefSeq" id="WP_057400139.1">
    <property type="nucleotide sequence ID" value="NZ_LJXB01000091.1"/>
</dbReference>
<dbReference type="PATRIC" id="fig|294.162.peg.5515"/>
<reference evidence="2 3" key="1">
    <citation type="submission" date="2015-09" db="EMBL/GenBank/DDBJ databases">
        <authorList>
            <person name="Jackson K.R."/>
            <person name="Lunt B.L."/>
            <person name="Fisher J.N.B."/>
            <person name="Gardner A.V."/>
            <person name="Bailey M.E."/>
            <person name="Deus L.M."/>
            <person name="Earl A.S."/>
            <person name="Gibby P.D."/>
            <person name="Hartmann K.A."/>
            <person name="Liu J.E."/>
            <person name="Manci A.M."/>
            <person name="Nielsen D.A."/>
            <person name="Solomon M.B."/>
            <person name="Breakwell D.P."/>
            <person name="Burnett S.H."/>
            <person name="Grose J.H."/>
        </authorList>
    </citation>
    <scope>NUCLEOTIDE SEQUENCE [LARGE SCALE GENOMIC DNA]</scope>
    <source>
        <strain evidence="2 3">S613</strain>
    </source>
</reference>
<dbReference type="InterPro" id="IPR009781">
    <property type="entry name" value="DUF1345"/>
</dbReference>
<evidence type="ECO:0000313" key="2">
    <source>
        <dbReference type="EMBL" id="KPU54029.1"/>
    </source>
</evidence>
<organism evidence="2 3">
    <name type="scientific">Pseudomonas fluorescens</name>
    <dbReference type="NCBI Taxonomy" id="294"/>
    <lineage>
        <taxon>Bacteria</taxon>
        <taxon>Pseudomonadati</taxon>
        <taxon>Pseudomonadota</taxon>
        <taxon>Gammaproteobacteria</taxon>
        <taxon>Pseudomonadales</taxon>
        <taxon>Pseudomonadaceae</taxon>
        <taxon>Pseudomonas</taxon>
    </lineage>
</organism>
<keyword evidence="1" id="KW-0812">Transmembrane</keyword>
<feature type="transmembrane region" description="Helical" evidence="1">
    <location>
        <begin position="190"/>
        <end position="212"/>
    </location>
</feature>
<dbReference type="Pfam" id="PF07077">
    <property type="entry name" value="DUF1345"/>
    <property type="match status" value="1"/>
</dbReference>
<proteinExistence type="predicted"/>
<feature type="transmembrane region" description="Helical" evidence="1">
    <location>
        <begin position="74"/>
        <end position="95"/>
    </location>
</feature>
<dbReference type="OrthoDB" id="64737at2"/>
<gene>
    <name evidence="2" type="ORF">AN403_1125</name>
</gene>
<protein>
    <recommendedName>
        <fullName evidence="4">DUF1345 domain-containing protein</fullName>
    </recommendedName>
</protein>
<accession>A0A0P8XEI4</accession>
<evidence type="ECO:0008006" key="4">
    <source>
        <dbReference type="Google" id="ProtNLM"/>
    </source>
</evidence>
<name>A0A0P8XEI4_PSEFL</name>
<comment type="caution">
    <text evidence="2">The sequence shown here is derived from an EMBL/GenBank/DDBJ whole genome shotgun (WGS) entry which is preliminary data.</text>
</comment>
<evidence type="ECO:0000313" key="3">
    <source>
        <dbReference type="Proteomes" id="UP000050349"/>
    </source>
</evidence>
<sequence length="213" mass="23185">MSFLTRTHPRLSAAILLGIAVGIVVPADSPISKVLIGWNASVWIYLLLMLWLTVRSKATDVKRIAEIEDENAGLVLALVCIAALASLAAITVELAGSKDLETTRKLMHYGFTALTVIGSWLLIGVIFSLHYARLYYIWDGKEPALRFAEGLTTPNYWDFLYFSFTIGVAVQTSDVGVATRGMRKIVLAQSLIGFVFNTAILGFSINIAAGLFG</sequence>
<keyword evidence="1" id="KW-0472">Membrane</keyword>
<feature type="transmembrane region" description="Helical" evidence="1">
    <location>
        <begin position="107"/>
        <end position="132"/>
    </location>
</feature>
<dbReference type="AlphaFoldDB" id="A0A0P8XEI4"/>
<dbReference type="Proteomes" id="UP000050349">
    <property type="component" value="Unassembled WGS sequence"/>
</dbReference>
<evidence type="ECO:0000256" key="1">
    <source>
        <dbReference type="SAM" id="Phobius"/>
    </source>
</evidence>
<keyword evidence="1" id="KW-1133">Transmembrane helix</keyword>
<dbReference type="EMBL" id="LJXB01000091">
    <property type="protein sequence ID" value="KPU54029.1"/>
    <property type="molecule type" value="Genomic_DNA"/>
</dbReference>
<feature type="transmembrane region" description="Helical" evidence="1">
    <location>
        <begin position="36"/>
        <end position="54"/>
    </location>
</feature>